<evidence type="ECO:0000313" key="4">
    <source>
        <dbReference type="Proteomes" id="UP000242469"/>
    </source>
</evidence>
<dbReference type="PANTHER" id="PTHR42736">
    <property type="entry name" value="PROTEIN-GLUTAMINE GAMMA-GLUTAMYLTRANSFERASE"/>
    <property type="match status" value="1"/>
</dbReference>
<feature type="transmembrane region" description="Helical" evidence="1">
    <location>
        <begin position="546"/>
        <end position="567"/>
    </location>
</feature>
<evidence type="ECO:0000259" key="2">
    <source>
        <dbReference type="SMART" id="SM00460"/>
    </source>
</evidence>
<feature type="transmembrane region" description="Helical" evidence="1">
    <location>
        <begin position="7"/>
        <end position="23"/>
    </location>
</feature>
<dbReference type="Pfam" id="PF01841">
    <property type="entry name" value="Transglut_core"/>
    <property type="match status" value="1"/>
</dbReference>
<name>A0A1H4A7R8_9GAMM</name>
<dbReference type="RefSeq" id="WP_091823730.1">
    <property type="nucleotide sequence ID" value="NZ_FNRJ01000002.1"/>
</dbReference>
<feature type="transmembrane region" description="Helical" evidence="1">
    <location>
        <begin position="105"/>
        <end position="122"/>
    </location>
</feature>
<dbReference type="SMART" id="SM00460">
    <property type="entry name" value="TGc"/>
    <property type="match status" value="1"/>
</dbReference>
<feature type="domain" description="Transglutaminase-like" evidence="2">
    <location>
        <begin position="401"/>
        <end position="472"/>
    </location>
</feature>
<feature type="transmembrane region" description="Helical" evidence="1">
    <location>
        <begin position="128"/>
        <end position="147"/>
    </location>
</feature>
<dbReference type="InterPro" id="IPR021878">
    <property type="entry name" value="TgpA_N"/>
</dbReference>
<dbReference type="Proteomes" id="UP000242469">
    <property type="component" value="Unassembled WGS sequence"/>
</dbReference>
<sequence>MRHVQISRSAVILQLVTFVAVLLPHLNWLPIWTTLLALAMVGARLMIHTGRWPFPHWLIKLALIAASTVGLIISFGGNAGPEAMVALLVLGLALKLIEIYHRRDALILLFVALFVLATAFLFHESVWVAAYVLLVVWLLLAALCAIHQRPERTEWLPPFKRAFGLLLPALPLMLVLFLLFPRLEPFWSVEISSPRATTGLSDSMSPGDVSDLALSDALAFRVSFDGNQPPAPAQRYWRALVLGQFDGRSWRQASLDQRKQLREEKLITEAEPLGYEIVLEPSGMPWLMALDLPMAQAQGQRMTPFKTLVSNAPLERRTQYRLESVQDYRLQPLLTQQEQQHYLQLPQVGNDRSRELARQWQQDSNGEPELFIRQLMNYFNREFEYTLAPGVLGRDGIDQFLFQTRRGYCEHFAGASVFMLRSAGIPARVVTGYQGGEWNPYENYLQLRQYDAHAWTEVWLEGQGWIRLDPTAAVAPERIESSAVQYFQQRGDTAFSGGRGFRLQAEWARQLQQRYEAFNFAWHRWVLNYQSQQTDLLKDWLGGLDYWRMILALMLPATAVVAAVMGWQLRQRLRAGRKDPFERRLQRLQAVLGQQFKPRQPCQSLTGWLRVLATLWPEQQGRLEQLARLDERQRYARDSDQQLRQQMLPLVDQLLRAARER</sequence>
<evidence type="ECO:0000313" key="3">
    <source>
        <dbReference type="EMBL" id="SEA31987.1"/>
    </source>
</evidence>
<accession>A0A1H4A7R8</accession>
<dbReference type="OrthoDB" id="9804872at2"/>
<feature type="transmembrane region" description="Helical" evidence="1">
    <location>
        <begin position="159"/>
        <end position="180"/>
    </location>
</feature>
<keyword evidence="1" id="KW-1133">Transmembrane helix</keyword>
<proteinExistence type="predicted"/>
<evidence type="ECO:0000256" key="1">
    <source>
        <dbReference type="SAM" id="Phobius"/>
    </source>
</evidence>
<dbReference type="InterPro" id="IPR002931">
    <property type="entry name" value="Transglutaminase-like"/>
</dbReference>
<dbReference type="STRING" id="1122198.SAMN02745729_102303"/>
<dbReference type="Gene3D" id="3.10.620.30">
    <property type="match status" value="1"/>
</dbReference>
<dbReference type="PANTHER" id="PTHR42736:SF1">
    <property type="entry name" value="PROTEIN-GLUTAMINE GAMMA-GLUTAMYLTRANSFERASE"/>
    <property type="match status" value="1"/>
</dbReference>
<dbReference type="AlphaFoldDB" id="A0A1H4A7R8"/>
<dbReference type="InterPro" id="IPR052901">
    <property type="entry name" value="Bact_TGase-like"/>
</dbReference>
<dbReference type="Pfam" id="PF11992">
    <property type="entry name" value="TgpA_N"/>
    <property type="match status" value="1"/>
</dbReference>
<dbReference type="SUPFAM" id="SSF54001">
    <property type="entry name" value="Cysteine proteinases"/>
    <property type="match status" value="1"/>
</dbReference>
<dbReference type="EMBL" id="FNRJ01000002">
    <property type="protein sequence ID" value="SEA31987.1"/>
    <property type="molecule type" value="Genomic_DNA"/>
</dbReference>
<organism evidence="3 4">
    <name type="scientific">Marinobacterium iners DSM 11526</name>
    <dbReference type="NCBI Taxonomy" id="1122198"/>
    <lineage>
        <taxon>Bacteria</taxon>
        <taxon>Pseudomonadati</taxon>
        <taxon>Pseudomonadota</taxon>
        <taxon>Gammaproteobacteria</taxon>
        <taxon>Oceanospirillales</taxon>
        <taxon>Oceanospirillaceae</taxon>
        <taxon>Marinobacterium</taxon>
    </lineage>
</organism>
<keyword evidence="4" id="KW-1185">Reference proteome</keyword>
<gene>
    <name evidence="3" type="ORF">SAMN02745729_102303</name>
</gene>
<reference evidence="4" key="1">
    <citation type="submission" date="2016-10" db="EMBL/GenBank/DDBJ databases">
        <authorList>
            <person name="Varghese N."/>
            <person name="Submissions S."/>
        </authorList>
    </citation>
    <scope>NUCLEOTIDE SEQUENCE [LARGE SCALE GENOMIC DNA]</scope>
    <source>
        <strain evidence="4">DSM 11526</strain>
    </source>
</reference>
<keyword evidence="1" id="KW-0472">Membrane</keyword>
<feature type="transmembrane region" description="Helical" evidence="1">
    <location>
        <begin position="59"/>
        <end position="77"/>
    </location>
</feature>
<protein>
    <submittedName>
        <fullName evidence="3">Transglutaminase-like superfamily protein</fullName>
    </submittedName>
</protein>
<dbReference type="InterPro" id="IPR038765">
    <property type="entry name" value="Papain-like_cys_pep_sf"/>
</dbReference>
<keyword evidence="1" id="KW-0812">Transmembrane</keyword>